<accession>A0A504Z4H8</accession>
<name>A0A504Z4H8_FASGI</name>
<dbReference type="EMBL" id="SUNJ01004366">
    <property type="protein sequence ID" value="TPP64490.1"/>
    <property type="molecule type" value="Genomic_DNA"/>
</dbReference>
<organism evidence="2 3">
    <name type="scientific">Fasciola gigantica</name>
    <name type="common">Giant liver fluke</name>
    <dbReference type="NCBI Taxonomy" id="46835"/>
    <lineage>
        <taxon>Eukaryota</taxon>
        <taxon>Metazoa</taxon>
        <taxon>Spiralia</taxon>
        <taxon>Lophotrochozoa</taxon>
        <taxon>Platyhelminthes</taxon>
        <taxon>Trematoda</taxon>
        <taxon>Digenea</taxon>
        <taxon>Plagiorchiida</taxon>
        <taxon>Echinostomata</taxon>
        <taxon>Echinostomatoidea</taxon>
        <taxon>Fasciolidae</taxon>
        <taxon>Fasciola</taxon>
    </lineage>
</organism>
<dbReference type="Proteomes" id="UP000316759">
    <property type="component" value="Unassembled WGS sequence"/>
</dbReference>
<proteinExistence type="predicted"/>
<feature type="region of interest" description="Disordered" evidence="1">
    <location>
        <begin position="1"/>
        <end position="45"/>
    </location>
</feature>
<keyword evidence="3" id="KW-1185">Reference proteome</keyword>
<feature type="compositionally biased region" description="Polar residues" evidence="1">
    <location>
        <begin position="1"/>
        <end position="17"/>
    </location>
</feature>
<evidence type="ECO:0000313" key="2">
    <source>
        <dbReference type="EMBL" id="TPP64490.1"/>
    </source>
</evidence>
<protein>
    <submittedName>
        <fullName evidence="2">Uncharacterized protein</fullName>
    </submittedName>
</protein>
<dbReference type="AlphaFoldDB" id="A0A504Z4H8"/>
<evidence type="ECO:0000313" key="3">
    <source>
        <dbReference type="Proteomes" id="UP000316759"/>
    </source>
</evidence>
<gene>
    <name evidence="2" type="ORF">FGIG_00612</name>
</gene>
<evidence type="ECO:0000256" key="1">
    <source>
        <dbReference type="SAM" id="MobiDB-lite"/>
    </source>
</evidence>
<sequence>MDITPPISTSDLDSPVNTIKDGDTKSRDLKPPSDFPNPVAAIPRL</sequence>
<reference evidence="2 3" key="1">
    <citation type="submission" date="2019-04" db="EMBL/GenBank/DDBJ databases">
        <title>Annotation for the trematode Fasciola gigantica.</title>
        <authorList>
            <person name="Choi Y.-J."/>
        </authorList>
    </citation>
    <scope>NUCLEOTIDE SEQUENCE [LARGE SCALE GENOMIC DNA]</scope>
    <source>
        <strain evidence="2">Uganda_cow_1</strain>
    </source>
</reference>
<comment type="caution">
    <text evidence="2">The sequence shown here is derived from an EMBL/GenBank/DDBJ whole genome shotgun (WGS) entry which is preliminary data.</text>
</comment>
<feature type="compositionally biased region" description="Basic and acidic residues" evidence="1">
    <location>
        <begin position="20"/>
        <end position="31"/>
    </location>
</feature>